<evidence type="ECO:0000313" key="4">
    <source>
        <dbReference type="Proteomes" id="UP000503011"/>
    </source>
</evidence>
<feature type="compositionally biased region" description="Basic and acidic residues" evidence="1">
    <location>
        <begin position="1"/>
        <end position="18"/>
    </location>
</feature>
<feature type="region of interest" description="Disordered" evidence="1">
    <location>
        <begin position="1"/>
        <end position="45"/>
    </location>
</feature>
<gene>
    <name evidence="3" type="ORF">Psuf_014490</name>
</gene>
<sequence length="255" mass="28395">MRDAEREHGEATGEREARQGQVSPQRSGHVPITSHVPPRDLRPHDEPAGYGIRRRMYADSVTAAEARGRPRGEAEGMVLAVIAACEIGFWVILGAGLVARYLLRWRRLGAVLLLGVPFVDVVLLVATVIDLRRGVEANFTHGLAAAFIGFSIAFGHSLVRWADQRFAHRFAGGPPPWKPPKGGWERAQYEWREWFKGLAGWAVACGLLVGGIILVDDRSRTEQLDAWIWRLTVALVVWLIAFPLWATLFPARPKE</sequence>
<dbReference type="KEGG" id="psuu:Psuf_014490"/>
<keyword evidence="2" id="KW-0812">Transmembrane</keyword>
<evidence type="ECO:0000256" key="1">
    <source>
        <dbReference type="SAM" id="MobiDB-lite"/>
    </source>
</evidence>
<feature type="transmembrane region" description="Helical" evidence="2">
    <location>
        <begin position="227"/>
        <end position="249"/>
    </location>
</feature>
<dbReference type="AlphaFoldDB" id="A0A6F8YDF7"/>
<reference evidence="3 4" key="2">
    <citation type="submission" date="2020-03" db="EMBL/GenBank/DDBJ databases">
        <authorList>
            <person name="Ichikawa N."/>
            <person name="Kimura A."/>
            <person name="Kitahashi Y."/>
            <person name="Uohara A."/>
        </authorList>
    </citation>
    <scope>NUCLEOTIDE SEQUENCE [LARGE SCALE GENOMIC DNA]</scope>
    <source>
        <strain evidence="3 4">NBRC 105367</strain>
    </source>
</reference>
<feature type="transmembrane region" description="Helical" evidence="2">
    <location>
        <begin position="194"/>
        <end position="215"/>
    </location>
</feature>
<proteinExistence type="predicted"/>
<keyword evidence="4" id="KW-1185">Reference proteome</keyword>
<keyword evidence="2" id="KW-1133">Transmembrane helix</keyword>
<dbReference type="EMBL" id="AP022871">
    <property type="protein sequence ID" value="BCB84136.1"/>
    <property type="molecule type" value="Genomic_DNA"/>
</dbReference>
<name>A0A6F8YDF7_9ACTN</name>
<feature type="transmembrane region" description="Helical" evidence="2">
    <location>
        <begin position="141"/>
        <end position="159"/>
    </location>
</feature>
<dbReference type="Proteomes" id="UP000503011">
    <property type="component" value="Chromosome"/>
</dbReference>
<evidence type="ECO:0000313" key="3">
    <source>
        <dbReference type="EMBL" id="BCB84136.1"/>
    </source>
</evidence>
<protein>
    <submittedName>
        <fullName evidence="3">Uncharacterized protein</fullName>
    </submittedName>
</protein>
<feature type="transmembrane region" description="Helical" evidence="2">
    <location>
        <begin position="77"/>
        <end position="103"/>
    </location>
</feature>
<feature type="transmembrane region" description="Helical" evidence="2">
    <location>
        <begin position="110"/>
        <end position="129"/>
    </location>
</feature>
<accession>A0A6F8YDF7</accession>
<organism evidence="3 4">
    <name type="scientific">Phytohabitans suffuscus</name>
    <dbReference type="NCBI Taxonomy" id="624315"/>
    <lineage>
        <taxon>Bacteria</taxon>
        <taxon>Bacillati</taxon>
        <taxon>Actinomycetota</taxon>
        <taxon>Actinomycetes</taxon>
        <taxon>Micromonosporales</taxon>
        <taxon>Micromonosporaceae</taxon>
    </lineage>
</organism>
<evidence type="ECO:0000256" key="2">
    <source>
        <dbReference type="SAM" id="Phobius"/>
    </source>
</evidence>
<reference evidence="3 4" key="1">
    <citation type="submission" date="2020-03" db="EMBL/GenBank/DDBJ databases">
        <title>Whole genome shotgun sequence of Phytohabitans suffuscus NBRC 105367.</title>
        <authorList>
            <person name="Komaki H."/>
            <person name="Tamura T."/>
        </authorList>
    </citation>
    <scope>NUCLEOTIDE SEQUENCE [LARGE SCALE GENOMIC DNA]</scope>
    <source>
        <strain evidence="3 4">NBRC 105367</strain>
    </source>
</reference>
<keyword evidence="2" id="KW-0472">Membrane</keyword>